<proteinExistence type="predicted"/>
<keyword evidence="2" id="KW-1185">Reference proteome</keyword>
<reference evidence="1 2" key="1">
    <citation type="journal article" date="2012" name="New Phytol.">
        <title>Insight into trade-off between wood decay and parasitism from the genome of a fungal forest pathogen.</title>
        <authorList>
            <person name="Olson A."/>
            <person name="Aerts A."/>
            <person name="Asiegbu F."/>
            <person name="Belbahri L."/>
            <person name="Bouzid O."/>
            <person name="Broberg A."/>
            <person name="Canback B."/>
            <person name="Coutinho P.M."/>
            <person name="Cullen D."/>
            <person name="Dalman K."/>
            <person name="Deflorio G."/>
            <person name="van Diepen L.T."/>
            <person name="Dunand C."/>
            <person name="Duplessis S."/>
            <person name="Durling M."/>
            <person name="Gonthier P."/>
            <person name="Grimwood J."/>
            <person name="Fossdal C.G."/>
            <person name="Hansson D."/>
            <person name="Henrissat B."/>
            <person name="Hietala A."/>
            <person name="Himmelstrand K."/>
            <person name="Hoffmeister D."/>
            <person name="Hogberg N."/>
            <person name="James T.Y."/>
            <person name="Karlsson M."/>
            <person name="Kohler A."/>
            <person name="Kues U."/>
            <person name="Lee Y.H."/>
            <person name="Lin Y.C."/>
            <person name="Lind M."/>
            <person name="Lindquist E."/>
            <person name="Lombard V."/>
            <person name="Lucas S."/>
            <person name="Lunden K."/>
            <person name="Morin E."/>
            <person name="Murat C."/>
            <person name="Park J."/>
            <person name="Raffaello T."/>
            <person name="Rouze P."/>
            <person name="Salamov A."/>
            <person name="Schmutz J."/>
            <person name="Solheim H."/>
            <person name="Stahlberg J."/>
            <person name="Velez H."/>
            <person name="de Vries R.P."/>
            <person name="Wiebenga A."/>
            <person name="Woodward S."/>
            <person name="Yakovlev I."/>
            <person name="Garbelotto M."/>
            <person name="Martin F."/>
            <person name="Grigoriev I.V."/>
            <person name="Stenlid J."/>
        </authorList>
    </citation>
    <scope>NUCLEOTIDE SEQUENCE [LARGE SCALE GENOMIC DNA]</scope>
    <source>
        <strain evidence="1 2">TC 32-1</strain>
    </source>
</reference>
<dbReference type="Proteomes" id="UP000030671">
    <property type="component" value="Unassembled WGS sequence"/>
</dbReference>
<dbReference type="RefSeq" id="XP_009545657.1">
    <property type="nucleotide sequence ID" value="XM_009547362.2"/>
</dbReference>
<sequence>MCYIGPRERMLHCILYFYHCIDYSIRSELDQSRIPSFCPSLGYLSCDLLCVIPACMLRYIDLGLLYRICRSLVGRL</sequence>
<protein>
    <submittedName>
        <fullName evidence="1">Uncharacterized protein</fullName>
    </submittedName>
</protein>
<dbReference type="EMBL" id="KI925457">
    <property type="protein sequence ID" value="ETW83404.1"/>
    <property type="molecule type" value="Genomic_DNA"/>
</dbReference>
<dbReference type="KEGG" id="hir:HETIRDRAFT_474540"/>
<accession>W4KCE6</accession>
<dbReference type="AlphaFoldDB" id="W4KCE6"/>
<evidence type="ECO:0000313" key="2">
    <source>
        <dbReference type="Proteomes" id="UP000030671"/>
    </source>
</evidence>
<feature type="non-terminal residue" evidence="1">
    <location>
        <position position="76"/>
    </location>
</feature>
<dbReference type="InParanoid" id="W4KCE6"/>
<name>W4KCE6_HETIT</name>
<gene>
    <name evidence="1" type="ORF">HETIRDRAFT_474540</name>
</gene>
<dbReference type="GeneID" id="20677571"/>
<dbReference type="HOGENOM" id="CLU_2654787_0_0_1"/>
<evidence type="ECO:0000313" key="1">
    <source>
        <dbReference type="EMBL" id="ETW83404.1"/>
    </source>
</evidence>
<organism evidence="1 2">
    <name type="scientific">Heterobasidion irregulare (strain TC 32-1)</name>
    <dbReference type="NCBI Taxonomy" id="747525"/>
    <lineage>
        <taxon>Eukaryota</taxon>
        <taxon>Fungi</taxon>
        <taxon>Dikarya</taxon>
        <taxon>Basidiomycota</taxon>
        <taxon>Agaricomycotina</taxon>
        <taxon>Agaricomycetes</taxon>
        <taxon>Russulales</taxon>
        <taxon>Bondarzewiaceae</taxon>
        <taxon>Heterobasidion</taxon>
        <taxon>Heterobasidion annosum species complex</taxon>
    </lineage>
</organism>